<organism evidence="6 7">
    <name type="scientific">Ascosphaera apis ARSEF 7405</name>
    <dbReference type="NCBI Taxonomy" id="392613"/>
    <lineage>
        <taxon>Eukaryota</taxon>
        <taxon>Fungi</taxon>
        <taxon>Dikarya</taxon>
        <taxon>Ascomycota</taxon>
        <taxon>Pezizomycotina</taxon>
        <taxon>Eurotiomycetes</taxon>
        <taxon>Eurotiomycetidae</taxon>
        <taxon>Onygenales</taxon>
        <taxon>Ascosphaeraceae</taxon>
        <taxon>Ascosphaera</taxon>
    </lineage>
</organism>
<dbReference type="AlphaFoldDB" id="A0A167XY18"/>
<dbReference type="InterPro" id="IPR036651">
    <property type="entry name" value="Gln_synt_N_sf"/>
</dbReference>
<evidence type="ECO:0000256" key="1">
    <source>
        <dbReference type="ARBA" id="ARBA00021364"/>
    </source>
</evidence>
<accession>A0A167XY18</accession>
<dbReference type="InterPro" id="IPR008146">
    <property type="entry name" value="Gln_synth_cat_dom"/>
</dbReference>
<dbReference type="PROSITE" id="PS51987">
    <property type="entry name" value="GS_CATALYTIC"/>
    <property type="match status" value="1"/>
</dbReference>
<dbReference type="InterPro" id="IPR014746">
    <property type="entry name" value="Gln_synth/guanido_kin_cat_dom"/>
</dbReference>
<gene>
    <name evidence="6" type="ORF">AAP_03709</name>
</gene>
<keyword evidence="6" id="KW-0808">Transferase</keyword>
<keyword evidence="7" id="KW-1185">Reference proteome</keyword>
<evidence type="ECO:0000313" key="7">
    <source>
        <dbReference type="Proteomes" id="UP000242877"/>
    </source>
</evidence>
<dbReference type="Gene3D" id="3.30.590.10">
    <property type="entry name" value="Glutamine synthetase/guanido kinase, catalytic domain"/>
    <property type="match status" value="2"/>
</dbReference>
<dbReference type="GO" id="GO:0006542">
    <property type="term" value="P:glutamine biosynthetic process"/>
    <property type="evidence" value="ECO:0007669"/>
    <property type="project" value="InterPro"/>
</dbReference>
<dbReference type="EMBL" id="AZGZ01000016">
    <property type="protein sequence ID" value="KZZ90614.1"/>
    <property type="molecule type" value="Genomic_DNA"/>
</dbReference>
<dbReference type="Gene3D" id="3.10.20.70">
    <property type="entry name" value="Glutamine synthetase, N-terminal domain"/>
    <property type="match status" value="1"/>
</dbReference>
<name>A0A167XY18_9EURO</name>
<dbReference type="Pfam" id="PF00120">
    <property type="entry name" value="Gln-synt_C"/>
    <property type="match status" value="2"/>
</dbReference>
<protein>
    <recommendedName>
        <fullName evidence="1">Glutamine synthetase</fullName>
    </recommendedName>
</protein>
<dbReference type="VEuPathDB" id="FungiDB:AAP_03709"/>
<keyword evidence="2" id="KW-0436">Ligase</keyword>
<proteinExistence type="inferred from homology"/>
<dbReference type="PANTHER" id="PTHR43785:SF12">
    <property type="entry name" value="TYPE-1 GLUTAMINE SYNTHETASE 2"/>
    <property type="match status" value="1"/>
</dbReference>
<sequence>MPDTQEQQSPSISYITDALANDTQVKVAGVDADGILRGKLVSKKKFLSIAEDGFGFCSVIFGWDMHDQTYFRELTISNKENGYRDIVAVPDLKSFRRIPWEDNVPFFLVHFLDPDTKEPIAPCPRGLVKSAAKGLEAKGYKAMAGAEFEFYQFRVPTDQPPNERNSSATATFLKTHPVEQLPSLTEGMFGYSLSRPVQNQGYYYDVFNYCREFKCDIESWHTESGPGVFEAALEFGEAKEIADRASLFKGSADPNPPYPDVTYLSDLGRHFLAGILEGLPDIMPILAPTINSYKRLVENFWAPVTVSWGLEHRAASIRLITPPTASPKGTRLEIRTPGADVNPHYVLAAIIALGWRGVEKKLEIPVPPLAKGEDVGGASDQGERLAKSLKEATQRFMRKDSIAREVLGDGFVEHFGGTREHEVRLWEEAVTDWEVRRYIETV</sequence>
<dbReference type="FunFam" id="3.10.20.70:FF:000013">
    <property type="entry name" value="Glutamine synthetase bacteria"/>
    <property type="match status" value="1"/>
</dbReference>
<dbReference type="SMART" id="SM01230">
    <property type="entry name" value="Gln-synt_C"/>
    <property type="match status" value="1"/>
</dbReference>
<evidence type="ECO:0000256" key="4">
    <source>
        <dbReference type="RuleBase" id="RU000384"/>
    </source>
</evidence>
<dbReference type="OrthoDB" id="4198113at2759"/>
<evidence type="ECO:0000256" key="3">
    <source>
        <dbReference type="PROSITE-ProRule" id="PRU01331"/>
    </source>
</evidence>
<dbReference type="SUPFAM" id="SSF55931">
    <property type="entry name" value="Glutamine synthetase/guanido kinase"/>
    <property type="match status" value="1"/>
</dbReference>
<reference evidence="6 7" key="1">
    <citation type="journal article" date="2016" name="Genome Biol. Evol.">
        <title>Divergent and convergent evolution of fungal pathogenicity.</title>
        <authorList>
            <person name="Shang Y."/>
            <person name="Xiao G."/>
            <person name="Zheng P."/>
            <person name="Cen K."/>
            <person name="Zhan S."/>
            <person name="Wang C."/>
        </authorList>
    </citation>
    <scope>NUCLEOTIDE SEQUENCE [LARGE SCALE GENOMIC DNA]</scope>
    <source>
        <strain evidence="6 7">ARSEF 7405</strain>
    </source>
</reference>
<evidence type="ECO:0000259" key="5">
    <source>
        <dbReference type="PROSITE" id="PS51987"/>
    </source>
</evidence>
<dbReference type="PANTHER" id="PTHR43785">
    <property type="entry name" value="GAMMA-GLUTAMYLPUTRESCINE SYNTHETASE"/>
    <property type="match status" value="1"/>
</dbReference>
<dbReference type="Proteomes" id="UP000242877">
    <property type="component" value="Unassembled WGS sequence"/>
</dbReference>
<evidence type="ECO:0000313" key="6">
    <source>
        <dbReference type="EMBL" id="KZZ90614.1"/>
    </source>
</evidence>
<comment type="similarity">
    <text evidence="3 4">Belongs to the glutamine synthetase family.</text>
</comment>
<feature type="domain" description="GS catalytic" evidence="5">
    <location>
        <begin position="124"/>
        <end position="442"/>
    </location>
</feature>
<dbReference type="SUPFAM" id="SSF54368">
    <property type="entry name" value="Glutamine synthetase, N-terminal domain"/>
    <property type="match status" value="1"/>
</dbReference>
<dbReference type="GO" id="GO:0004356">
    <property type="term" value="F:glutamine synthetase activity"/>
    <property type="evidence" value="ECO:0007669"/>
    <property type="project" value="InterPro"/>
</dbReference>
<keyword evidence="6" id="KW-0418">Kinase</keyword>
<evidence type="ECO:0000256" key="2">
    <source>
        <dbReference type="ARBA" id="ARBA00022598"/>
    </source>
</evidence>
<dbReference type="GO" id="GO:0016301">
    <property type="term" value="F:kinase activity"/>
    <property type="evidence" value="ECO:0007669"/>
    <property type="project" value="UniProtKB-KW"/>
</dbReference>
<comment type="caution">
    <text evidence="6">The sequence shown here is derived from an EMBL/GenBank/DDBJ whole genome shotgun (WGS) entry which is preliminary data.</text>
</comment>